<protein>
    <recommendedName>
        <fullName evidence="4">Hemophore-related protein</fullName>
    </recommendedName>
</protein>
<dbReference type="PIRSF" id="PIRSF010611">
    <property type="entry name" value="UCP010611"/>
    <property type="match status" value="1"/>
</dbReference>
<dbReference type="RefSeq" id="WP_126336130.1">
    <property type="nucleotide sequence ID" value="NZ_AP022604.1"/>
</dbReference>
<name>A0A448IDZ6_MYCCI</name>
<evidence type="ECO:0008006" key="4">
    <source>
        <dbReference type="Google" id="ProtNLM"/>
    </source>
</evidence>
<keyword evidence="3" id="KW-1185">Reference proteome</keyword>
<evidence type="ECO:0000313" key="3">
    <source>
        <dbReference type="Proteomes" id="UP000282551"/>
    </source>
</evidence>
<reference evidence="2 3" key="1">
    <citation type="submission" date="2018-12" db="EMBL/GenBank/DDBJ databases">
        <authorList>
            <consortium name="Pathogen Informatics"/>
        </authorList>
    </citation>
    <scope>NUCLEOTIDE SEQUENCE [LARGE SCALE GENOMIC DNA]</scope>
    <source>
        <strain evidence="2 3">NCTC10485</strain>
    </source>
</reference>
<proteinExistence type="predicted"/>
<accession>A0A448IDZ6</accession>
<dbReference type="GO" id="GO:0020037">
    <property type="term" value="F:heme binding"/>
    <property type="evidence" value="ECO:0007669"/>
    <property type="project" value="InterPro"/>
</dbReference>
<dbReference type="InterPro" id="IPR032407">
    <property type="entry name" value="MHB"/>
</dbReference>
<organism evidence="2 3">
    <name type="scientific">Mycolicibacterium chitae</name>
    <name type="common">Mycobacterium chitae</name>
    <dbReference type="NCBI Taxonomy" id="1792"/>
    <lineage>
        <taxon>Bacteria</taxon>
        <taxon>Bacillati</taxon>
        <taxon>Actinomycetota</taxon>
        <taxon>Actinomycetes</taxon>
        <taxon>Mycobacteriales</taxon>
        <taxon>Mycobacteriaceae</taxon>
        <taxon>Mycolicibacterium</taxon>
    </lineage>
</organism>
<dbReference type="Proteomes" id="UP000282551">
    <property type="component" value="Chromosome"/>
</dbReference>
<feature type="chain" id="PRO_5039488544" description="Hemophore-related protein" evidence="1">
    <location>
        <begin position="25"/>
        <end position="112"/>
    </location>
</feature>
<dbReference type="EMBL" id="LR134355">
    <property type="protein sequence ID" value="VEG50614.1"/>
    <property type="molecule type" value="Genomic_DNA"/>
</dbReference>
<dbReference type="InterPro" id="IPR016572">
    <property type="entry name" value="UCP010611"/>
</dbReference>
<feature type="signal peptide" evidence="1">
    <location>
        <begin position="1"/>
        <end position="24"/>
    </location>
</feature>
<evidence type="ECO:0000256" key="1">
    <source>
        <dbReference type="SAM" id="SignalP"/>
    </source>
</evidence>
<gene>
    <name evidence="2" type="ORF">NCTC10485_04932</name>
</gene>
<keyword evidence="1" id="KW-0732">Signal</keyword>
<sequence length="112" mass="11823">MIRPPLTKVAAAACGLALSLSAGAGIASAAPDYGPMVDTTCSFDQAMTAVRTENPTAAQYLDQSPPNVQFLQVYLGSSRDERINLLNQISGNPGIDQALPVFQQMLTSCSKY</sequence>
<dbReference type="NCBIfam" id="TIGR04529">
    <property type="entry name" value="MTB_hemophore"/>
    <property type="match status" value="1"/>
</dbReference>
<dbReference type="OrthoDB" id="4563701at2"/>
<dbReference type="AlphaFoldDB" id="A0A448IDZ6"/>
<evidence type="ECO:0000313" key="2">
    <source>
        <dbReference type="EMBL" id="VEG50614.1"/>
    </source>
</evidence>